<feature type="compositionally biased region" description="Polar residues" evidence="30">
    <location>
        <begin position="963"/>
        <end position="976"/>
    </location>
</feature>
<dbReference type="OMA" id="TTWDEHV"/>
<dbReference type="eggNOG" id="KOG0895">
    <property type="taxonomic scope" value="Eukaryota"/>
</dbReference>
<evidence type="ECO:0000256" key="26">
    <source>
        <dbReference type="ARBA" id="ARBA00075349"/>
    </source>
</evidence>
<dbReference type="HOGENOM" id="CLU_000111_1_0_1"/>
<evidence type="ECO:0000256" key="25">
    <source>
        <dbReference type="ARBA" id="ARBA00069601"/>
    </source>
</evidence>
<evidence type="ECO:0000313" key="32">
    <source>
        <dbReference type="EnsemblMetazoa" id="SMAR003040-PA"/>
    </source>
</evidence>
<feature type="compositionally biased region" description="Basic and acidic residues" evidence="30">
    <location>
        <begin position="3898"/>
        <end position="3907"/>
    </location>
</feature>
<evidence type="ECO:0000256" key="6">
    <source>
        <dbReference type="ARBA" id="ARBA00022490"/>
    </source>
</evidence>
<dbReference type="eggNOG" id="KOG1101">
    <property type="taxonomic scope" value="Eukaryota"/>
</dbReference>
<dbReference type="Pfam" id="PF12356">
    <property type="entry name" value="BIRC6"/>
    <property type="match status" value="1"/>
</dbReference>
<evidence type="ECO:0000256" key="5">
    <source>
        <dbReference type="ARBA" id="ARBA00004647"/>
    </source>
</evidence>
<dbReference type="GO" id="GO:0032465">
    <property type="term" value="P:regulation of cytokinesis"/>
    <property type="evidence" value="ECO:0007669"/>
    <property type="project" value="InterPro"/>
</dbReference>
<feature type="region of interest" description="Disordered" evidence="30">
    <location>
        <begin position="3890"/>
        <end position="3913"/>
    </location>
</feature>
<evidence type="ECO:0000256" key="30">
    <source>
        <dbReference type="SAM" id="MobiDB-lite"/>
    </source>
</evidence>
<dbReference type="GO" id="GO:0006915">
    <property type="term" value="P:apoptotic process"/>
    <property type="evidence" value="ECO:0007669"/>
    <property type="project" value="UniProtKB-KW"/>
</dbReference>
<dbReference type="InterPro" id="IPR022103">
    <property type="entry name" value="BIRC6"/>
</dbReference>
<keyword evidence="21" id="KW-0472">Membrane</keyword>
<keyword evidence="8" id="KW-0853">WD repeat</keyword>
<dbReference type="InterPro" id="IPR001370">
    <property type="entry name" value="BIR_rpt"/>
</dbReference>
<dbReference type="SMART" id="SM00212">
    <property type="entry name" value="UBCc"/>
    <property type="match status" value="1"/>
</dbReference>
<evidence type="ECO:0000256" key="27">
    <source>
        <dbReference type="ARBA" id="ARBA00079718"/>
    </source>
</evidence>
<evidence type="ECO:0000256" key="10">
    <source>
        <dbReference type="ARBA" id="ARBA00022679"/>
    </source>
</evidence>
<dbReference type="GO" id="GO:0004869">
    <property type="term" value="F:cysteine-type endopeptidase inhibitor activity"/>
    <property type="evidence" value="ECO:0007669"/>
    <property type="project" value="TreeGrafter"/>
</dbReference>
<dbReference type="FunFam" id="1.10.1170.10:FF:000001">
    <property type="entry name" value="baculoviral IAP repeat-containing protein 6 isoform X1"/>
    <property type="match status" value="1"/>
</dbReference>
<feature type="compositionally biased region" description="Low complexity" evidence="30">
    <location>
        <begin position="1451"/>
        <end position="1463"/>
    </location>
</feature>
<keyword evidence="14" id="KW-0677">Repeat</keyword>
<evidence type="ECO:0000256" key="21">
    <source>
        <dbReference type="ARBA" id="ARBA00023136"/>
    </source>
</evidence>
<feature type="region of interest" description="Disordered" evidence="30">
    <location>
        <begin position="955"/>
        <end position="976"/>
    </location>
</feature>
<dbReference type="STRING" id="126957.T1IPT5"/>
<dbReference type="GO" id="GO:0005634">
    <property type="term" value="C:nucleus"/>
    <property type="evidence" value="ECO:0007669"/>
    <property type="project" value="TreeGrafter"/>
</dbReference>
<feature type="region of interest" description="Disordered" evidence="30">
    <location>
        <begin position="4396"/>
        <end position="4420"/>
    </location>
</feature>
<evidence type="ECO:0000256" key="12">
    <source>
        <dbReference type="ARBA" id="ARBA00022703"/>
    </source>
</evidence>
<dbReference type="GO" id="GO:0005768">
    <property type="term" value="C:endosome"/>
    <property type="evidence" value="ECO:0007669"/>
    <property type="project" value="UniProtKB-SubCell"/>
</dbReference>
<keyword evidence="19" id="KW-0832">Ubl conjugation</keyword>
<dbReference type="Gene3D" id="1.10.1170.10">
    <property type="entry name" value="Inhibitor Of Apoptosis Protein (2mihbC-IAP-1), Chain A"/>
    <property type="match status" value="1"/>
</dbReference>
<dbReference type="GO" id="GO:0000922">
    <property type="term" value="C:spindle pole"/>
    <property type="evidence" value="ECO:0007669"/>
    <property type="project" value="UniProtKB-SubCell"/>
</dbReference>
<comment type="subcellular location">
    <subcellularLocation>
        <location evidence="4">Cytoplasm</location>
        <location evidence="4">Cytoskeleton</location>
        <location evidence="4">Microtubule organizing center</location>
        <location evidence="4">Centrosome</location>
    </subcellularLocation>
    <subcellularLocation>
        <location evidence="5">Cytoplasm</location>
        <location evidence="5">Cytoskeleton</location>
        <location evidence="5">Spindle pole</location>
    </subcellularLocation>
    <subcellularLocation>
        <location evidence="1">Endosome</location>
    </subcellularLocation>
    <subcellularLocation>
        <location evidence="2">Golgi apparatus</location>
        <location evidence="2">trans-Golgi network membrane</location>
    </subcellularLocation>
    <subcellularLocation>
        <location evidence="3">Midbody</location>
    </subcellularLocation>
</comment>
<keyword evidence="10" id="KW-0808">Transferase</keyword>
<protein>
    <recommendedName>
        <fullName evidence="25">Dual E2 ubiquitin-conjugating enzyme/E3 ubiquitin-protein ligase BIRC6</fullName>
    </recommendedName>
    <alternativeName>
        <fullName evidence="28">BIR repeat-containing ubiquitin-conjugating enzyme</fullName>
    </alternativeName>
    <alternativeName>
        <fullName evidence="27">Baculoviral IAP repeat-containing protein 6</fullName>
    </alternativeName>
    <alternativeName>
        <fullName evidence="26">Ubiquitin-conjugating BIR domain enzyme apollon</fullName>
    </alternativeName>
</protein>
<dbReference type="CDD" id="cd00022">
    <property type="entry name" value="BIR"/>
    <property type="match status" value="1"/>
</dbReference>
<evidence type="ECO:0000256" key="9">
    <source>
        <dbReference type="ARBA" id="ARBA00022618"/>
    </source>
</evidence>
<name>T1IPT5_STRMM</name>
<reference evidence="33" key="1">
    <citation type="submission" date="2011-05" db="EMBL/GenBank/DDBJ databases">
        <authorList>
            <person name="Richards S.R."/>
            <person name="Qu J."/>
            <person name="Jiang H."/>
            <person name="Jhangiani S.N."/>
            <person name="Agravi P."/>
            <person name="Goodspeed R."/>
            <person name="Gross S."/>
            <person name="Mandapat C."/>
            <person name="Jackson L."/>
            <person name="Mathew T."/>
            <person name="Pu L."/>
            <person name="Thornton R."/>
            <person name="Saada N."/>
            <person name="Wilczek-Boney K.B."/>
            <person name="Lee S."/>
            <person name="Kovar C."/>
            <person name="Wu Y."/>
            <person name="Scherer S.E."/>
            <person name="Worley K.C."/>
            <person name="Muzny D.M."/>
            <person name="Gibbs R."/>
        </authorList>
    </citation>
    <scope>NUCLEOTIDE SEQUENCE</scope>
    <source>
        <strain evidence="33">Brora</strain>
    </source>
</reference>
<dbReference type="SMART" id="SM00238">
    <property type="entry name" value="BIR"/>
    <property type="match status" value="1"/>
</dbReference>
<dbReference type="PhylomeDB" id="T1IPT5"/>
<keyword evidence="29" id="KW-0175">Coiled coil</keyword>
<evidence type="ECO:0000313" key="33">
    <source>
        <dbReference type="Proteomes" id="UP000014500"/>
    </source>
</evidence>
<feature type="compositionally biased region" description="Low complexity" evidence="30">
    <location>
        <begin position="4788"/>
        <end position="4801"/>
    </location>
</feature>
<evidence type="ECO:0000256" key="11">
    <source>
        <dbReference type="ARBA" id="ARBA00022690"/>
    </source>
</evidence>
<feature type="compositionally biased region" description="Polar residues" evidence="30">
    <location>
        <begin position="4802"/>
        <end position="4811"/>
    </location>
</feature>
<keyword evidence="13" id="KW-0479">Metal-binding</keyword>
<evidence type="ECO:0000256" key="17">
    <source>
        <dbReference type="ARBA" id="ARBA00022786"/>
    </source>
</evidence>
<keyword evidence="6" id="KW-0963">Cytoplasm</keyword>
<accession>T1IPT5</accession>
<evidence type="ECO:0000256" key="20">
    <source>
        <dbReference type="ARBA" id="ARBA00023034"/>
    </source>
</evidence>
<keyword evidence="12" id="KW-0053">Apoptosis</keyword>
<keyword evidence="20" id="KW-0333">Golgi apparatus</keyword>
<dbReference type="GO" id="GO:0005794">
    <property type="term" value="C:Golgi apparatus"/>
    <property type="evidence" value="ECO:0007669"/>
    <property type="project" value="UniProtKB-SubCell"/>
</dbReference>
<dbReference type="GO" id="GO:0051301">
    <property type="term" value="P:cell division"/>
    <property type="evidence" value="ECO:0007669"/>
    <property type="project" value="UniProtKB-KW"/>
</dbReference>
<dbReference type="PROSITE" id="PS50127">
    <property type="entry name" value="UBC_2"/>
    <property type="match status" value="1"/>
</dbReference>
<evidence type="ECO:0000256" key="2">
    <source>
        <dbReference type="ARBA" id="ARBA00004198"/>
    </source>
</evidence>
<evidence type="ECO:0000256" key="3">
    <source>
        <dbReference type="ARBA" id="ARBA00004214"/>
    </source>
</evidence>
<feature type="region of interest" description="Disordered" evidence="30">
    <location>
        <begin position="4781"/>
        <end position="4818"/>
    </location>
</feature>
<dbReference type="PANTHER" id="PTHR46116">
    <property type="entry name" value="(E3-INDEPENDENT) E2 UBIQUITIN-CONJUGATING ENZYME"/>
    <property type="match status" value="1"/>
</dbReference>
<dbReference type="Pfam" id="PF00653">
    <property type="entry name" value="BIR"/>
    <property type="match status" value="1"/>
</dbReference>
<dbReference type="CDD" id="cd23810">
    <property type="entry name" value="UBCc_BIRC6"/>
    <property type="match status" value="1"/>
</dbReference>
<dbReference type="GO" id="GO:0042127">
    <property type="term" value="P:regulation of cell population proliferation"/>
    <property type="evidence" value="ECO:0007669"/>
    <property type="project" value="UniProtKB-ARBA"/>
</dbReference>
<evidence type="ECO:0000256" key="22">
    <source>
        <dbReference type="ARBA" id="ARBA00023212"/>
    </source>
</evidence>
<evidence type="ECO:0000256" key="1">
    <source>
        <dbReference type="ARBA" id="ARBA00004177"/>
    </source>
</evidence>
<feature type="domain" description="UBC core" evidence="31">
    <location>
        <begin position="4523"/>
        <end position="4690"/>
    </location>
</feature>
<comment type="similarity">
    <text evidence="24">Belongs to the BIRC6 family.</text>
</comment>
<dbReference type="GO" id="GO:0046872">
    <property type="term" value="F:metal ion binding"/>
    <property type="evidence" value="ECO:0007669"/>
    <property type="project" value="UniProtKB-KW"/>
</dbReference>
<evidence type="ECO:0000256" key="14">
    <source>
        <dbReference type="ARBA" id="ARBA00022737"/>
    </source>
</evidence>
<keyword evidence="15" id="KW-0967">Endosome</keyword>
<dbReference type="InterPro" id="IPR000608">
    <property type="entry name" value="UBC"/>
</dbReference>
<evidence type="ECO:0000256" key="15">
    <source>
        <dbReference type="ARBA" id="ARBA00022753"/>
    </source>
</evidence>
<dbReference type="GO" id="GO:0043066">
    <property type="term" value="P:negative regulation of apoptotic process"/>
    <property type="evidence" value="ECO:0007669"/>
    <property type="project" value="UniProtKB-ARBA"/>
</dbReference>
<dbReference type="SUPFAM" id="SSF57924">
    <property type="entry name" value="Inhibitor of apoptosis (IAP) repeat"/>
    <property type="match status" value="1"/>
</dbReference>
<dbReference type="SUPFAM" id="SSF54495">
    <property type="entry name" value="UBC-like"/>
    <property type="match status" value="1"/>
</dbReference>
<dbReference type="EMBL" id="JH431265">
    <property type="status" value="NOT_ANNOTATED_CDS"/>
    <property type="molecule type" value="Genomic_DNA"/>
</dbReference>
<keyword evidence="9" id="KW-0132">Cell division</keyword>
<evidence type="ECO:0000256" key="4">
    <source>
        <dbReference type="ARBA" id="ARBA00004300"/>
    </source>
</evidence>
<reference evidence="32" key="2">
    <citation type="submission" date="2015-02" db="UniProtKB">
        <authorList>
            <consortium name="EnsemblMetazoa"/>
        </authorList>
    </citation>
    <scope>IDENTIFICATION</scope>
</reference>
<evidence type="ECO:0000256" key="18">
    <source>
        <dbReference type="ARBA" id="ARBA00022833"/>
    </source>
</evidence>
<feature type="compositionally biased region" description="Polar residues" evidence="30">
    <location>
        <begin position="638"/>
        <end position="663"/>
    </location>
</feature>
<keyword evidence="33" id="KW-1185">Reference proteome</keyword>
<evidence type="ECO:0000256" key="23">
    <source>
        <dbReference type="ARBA" id="ARBA00023306"/>
    </source>
</evidence>
<feature type="region of interest" description="Disordered" evidence="30">
    <location>
        <begin position="1444"/>
        <end position="1464"/>
    </location>
</feature>
<keyword evidence="23" id="KW-0131">Cell cycle</keyword>
<dbReference type="FunFam" id="3.10.110.10:FF:000014">
    <property type="entry name" value="Baculoviral IAP repeat-containing protein 6"/>
    <property type="match status" value="1"/>
</dbReference>
<keyword evidence="16" id="KW-0498">Mitosis</keyword>
<dbReference type="GO" id="GO:0030496">
    <property type="term" value="C:midbody"/>
    <property type="evidence" value="ECO:0007669"/>
    <property type="project" value="UniProtKB-SubCell"/>
</dbReference>
<evidence type="ECO:0000256" key="13">
    <source>
        <dbReference type="ARBA" id="ARBA00022723"/>
    </source>
</evidence>
<evidence type="ECO:0000256" key="28">
    <source>
        <dbReference type="ARBA" id="ARBA00081222"/>
    </source>
</evidence>
<dbReference type="PANTHER" id="PTHR46116:SF39">
    <property type="entry name" value="BACULOVIRAL IAP REPEAT-CONTAINING PROTEIN 6"/>
    <property type="match status" value="1"/>
</dbReference>
<keyword evidence="11" id="KW-0646">Protease inhibitor</keyword>
<evidence type="ECO:0000256" key="8">
    <source>
        <dbReference type="ARBA" id="ARBA00022574"/>
    </source>
</evidence>
<dbReference type="Gene3D" id="3.10.110.10">
    <property type="entry name" value="Ubiquitin Conjugating Enzyme"/>
    <property type="match status" value="1"/>
</dbReference>
<proteinExistence type="inferred from homology"/>
<keyword evidence="18" id="KW-0862">Zinc</keyword>
<keyword evidence="17" id="KW-0833">Ubl conjugation pathway</keyword>
<dbReference type="GO" id="GO:0005813">
    <property type="term" value="C:centrosome"/>
    <property type="evidence" value="ECO:0007669"/>
    <property type="project" value="UniProtKB-SubCell"/>
</dbReference>
<evidence type="ECO:0000256" key="29">
    <source>
        <dbReference type="SAM" id="Coils"/>
    </source>
</evidence>
<sequence>MAASGGEWVVVEDGCLSVGENINAITYHPTLNIILIITKEPAIRVLDVNSGFLLQKSILTDKPKAVIKCAYLPSHGKLFVTDGRSVGARRDHCGVLLLDTCLQTPVTKSDDVAVQLLKCLQSIHLSGVENISEIKETLEKKIANCHAKTKNNHKCAKWCTVCLKFPHSYLKSVSTSLIQELKRLNRNVPALAIAAAINERLNALLPDSHLDLASSTTPVDRSLMYSEAARRETFGKWPHMNYKWALPDQMAQAGFYHQPNSTCDDRAMCFTCNVCLVCWEPTDEPWSEHERHSPSCPFVKGEYTQNVPLSVTYAASPAILLGGKPNEAKHIGTTSSSDLIATYTNSGSITVWNVSRQLKTEVLFCIDVSDPLLLAKSNALLIKEAIIQKRKLFDSASESEIELREITQTREIIESPVSEETSDNCMTSIPLDFLPPCNIPKNIHLSSVSVLGVPESNCVNDDSSTLHSVRPSVVAGVSMIRYSLASMRKSTISRSTNMDNPPLVQVMNDVNDASSRDVPLDIMRVIEEEVASNIPGGSVPCILVYDVRQQYVRGVTNMGSTDNKPQGFTNVKKYNSETSTGTQQETHPNNTYPNFGELLYDMCDDPLDPICTTLNVINVGVLDGMDMSGTPGIKFGAPSSSSTELPSTDVASVPSSTTQMGTQMSRTDLRVKIDAAGTLVQFIELPENLQKECYRIDSITPTVDKNFILVSVTSQTFTEGNGNEWNLDLGVEGNEKRNRDVADQVQASGDDWLGALLLYKVNFTSECVLINEEPVVILPLHTNSDCVKTVLMLPRDATEALDQGINSANPGSALGYFVTLNYFGSLKLHSLATLDIVTEFNLPSGNKFAAVAYCASIERLSACTVSGEIHFLHLLHSQTQNTIHVSAAEDSQQNAAKDEQMECEDARLDGCDLLINQPLTDDSLKLLYELVQFENLTPRFSATMPSCWAEIQQEQKQRRHPQHLQQQGEAMQHTRSWRLQQDSNTWDEHLFEITLPKSCCVGHIDFKFTFHSICMTPPNIQITLLRQNSTGISRLDAYGQNVDDVDSSVDFKTFAQMGSASLNLDDFPKTENPVLLSEFLEAHNAEILCGPLKLSASIDLSGHGGVVTLTSPELLAVSTRSFLVHLKALPAEKEVHIKSEASAKVAPTTLKMPNRRVVKIREKVSGNVPSLQSMLEYFAPPGSAVERLAASAPNKKIDHLKGCDWIHEISLTIRRTKKTKISKERFQRLAMLESSAFHEKLIATICSSEASNVWKSTSLEHRQHLCLDILIWVAAIQIHGKSIKDIRNMLLMTVQLRLGDLIKSCFIDATRAISHKCAKLIIFCSEHAKSLKDQDIAPIFNYALLQELLEHLVMVPHCKSAGALRWFFLLLNRVKHLDVVSVGQKSVELLGSVAKHYNERNNALHSLLRTRFGLYGTPFEPELFDIEPTPCLKPSSTPISYASVVSNNNNQTGASGQTGSGTSPNEELDLRDLLLFSSSSPSANRYLFTYPGQHLRGLLEVEPLHFSCHAASDGTKMEKIESSGGLSGSSGTVLPLSANVLEQIPSYLQSASGFSSWTGSLSKKQELQQQHKKLEQKLAETVLTPQVGMVKHAGCLFHSGKQSSGSGTIMVSSSSSTSTNSAFSYHSPKSMSTPQIPNSLLIEKMYIGLGENEDKNKLKSQACGAKKECVANSNASFFLSPWQQLLQPPPQQVLVIERMHSGARRFVVLDFGKLIQMTDLMVPACSDLVSLSIDIWTQAEEVDGQRLVVATDIGSRSLVMCDLQPPPVCRFLKITTIGRYGMSTTRCRIPIGMFFGHTFILPWEDKTRSEDAGNIHEQTEAQLQPQLTALSSLLEDIHCRYSLSCDKLFNLLSPLVPTEYDSVSHTHFYLHREKDKPSEEDQRIITAYNECLQLQQQLNLVTNAMSRLEREINWAIRKIAKKPKLDILETICTDKLRVLSECLLDVLLALSCPTPSIPQLPSTVYMTFHQTTCETLFKFLCVNGTHRMQLASSALLVRMCGLQPWWGDFVARMLVGLYNSEQSLLFPQDRVFILLTYFGQKSLNNGSGNSVVESIVSLLEHLLLPLVKRRTEFVRGILDLPLIGWVLLFLSVCLDNGAAGIADGQEISKGGSKDKDNAIGMSNRWDFIQGEVAMLRNRSSNSKSPANRLYKRKLQRRLMHHKQQLEEIEQVKKELLASAQVFSFGASSKNEPSSSSMKSLETAHFKDLIKIRRTEAPLLSKCGSGSTVSSGEDRFESEMDRGFMPILSRNQTLPVVRGLASLLLAMDFTCNVDMFLLACKVLARITTSTRPTISLGVVFTQDQLGQLIQLCVGGVECQMNSPPWGGPWASHAITSLLQDILEGEKLYPCSMSHESSPVEEDLISFAAETDDSLQEAANEIPSDEIDSIAVENPNSGDAPFKITKDLPELIDSEESESDDCNMDIFNHTNIRARIAAKEEKQPDLISSSVGSKRTVSTAVDARLEYGVEINVELRLKVLTMLEADLLSTAISSSLQPLPEGAIQDFVPHETVEHRYNEMTGSSLAVTPSLEMLSVTFDHIFSKLPAVQLNLEALLHLWLTLTEEASLEWNNSGSSFDPSHVPQIPFSASAVSGLLAALTWYPPISLRTWCLAFQTLTLISNLRVHTASASACGPETFSANPRWGHDMDGSQDDPTQGWVAFNIVSDPNLLPVLNKFLSGNQVDSGIGMLKNNVGPTVTQTLHDFLIRLQLRCDVITPGSCLGGQLKELLLKLVQSLVSNGGAIKMCQGPLDAQCKFLEMLLNLHFDNIDLNITMNVIVAVVTLVYDYIVSAERVICRSSIETGVSASSCFGGLFASVLRGESQSSSSNSGNRDTLVCNLLRLVNCLIQIPVAGNLPGSSFGPRISVIPMTDSTKIEQQGTSANQNRLNDSKMTAGSQTDEHKTVYGSQIQCNHLSTKRSDQIVIYITDTVLRHEPCVLHLITSLASCTGSTMAMLLGVSGINNAPPQDVSERFMLGDPISVGDSIFQLLCTLNYKASNIKFVLKPLILYMSAGLHEKLSPSLQIIPRLSEPLLWFILRVLDCETALSEFLEMGGVHIVCKNLVNSNRQLINSHPSFVSTVMQYLSNGRGAQSSKRQSSDLETVDGLLNFAPLGVITSNNPTAQPAEVLIQAAPPHRRARTPAWSYHFYPDESWVDLTITLPCAVLLKEIQIQPHLTSLATCPSSVSVEVCRDNATGPTPLCSPQPTNGLTFIRLQLTQPEIVMSVTLRLHKPRDSSNIGLSQVLLLGSTTFGEAIAKSRAATMPSEDNVTRSSLGWLRIVHHCLTLPVNFNLQQKACDAAVAIPHLLQACCTLLLTPALGIYIAHVEYVLLQLGLHSTEVGLKEIHILLHSTGWAHTQDILQINLNTSALDSVVEIIYQLCTTQDSGTKARVKSVLDWLGNAAKSNLIQNRMQRNLRQTEVCNQPPIAYVQCVAAILWTSHKTLVNFDLSSCIFEWSNSLPTKSALKRAVDLVLCSICHVQPEFFYYLLEGLDIMHTNASSDASIPDDNKNQNFVWTDDCKEASTSPMTKVVSLDEKKLTTLATVCQSPTAIQQLLNSWLPSALSQLVLDFCNYELSYKTEEQNFSRSFSKKSYAFCDNNKVKPGPSKTGIIGSRPSKIAATFSGNTSCNDEPQCHKVGSELTDLAKARHPNKDKNKFDLSHLMSGEFVAAILNFYVEVCNEGQMRDWLGGPEGSMFWLPLLTLLCNNNSTKVISNKEQSYLTSEVRSSIESAMLRLLSRCCWTHRTNQHLLAEVLCDVIRHQGNQQRDGIGFLQAISGFTRRLILQLLLENEKTLVHVSSQQSLPKCNVGILSSLPQHPRFGCGHRSRLLYVSTQMTCSDIVKNVSDSSGLTRIQPNVEVKENKDQCVKDIIEIGLELVDYLSVAAGVTAKDKRHRDPKSSHAEHAAASKPPVDLSAANANSLSFPTFVLTHELLPGQPLPGALTLAQLMTILEDRGLPLSNANITLTLTQTRKSRDDKDSSDNSSAMSTAMLLSATPLPTTLSVFASMGGLALLAQHLPLLYPEITRHSTPVSRPVTADKNGTDLGTFLDSDWVKVEGTDEINDDFLEFIPPGASSPKSARSSQLPTPSIPPHSLAAFGLFLRLPGYAEMLLKKRRQAQCLLRLALGITDDGEGNDIFQLSFSSSLPTLPFQVLQQLFDSTPLTTDDGMLLRRMTLDIGAVHLLLACLAVLSHQSGDINLPGFQEELLIAAARAAKTPPQETINKSDDKSHLYWAKGTGFGTGSTNQSWDVEQAILRQRSEEEHVTCLVQVLASYINPGGQVPSNFTDKADDSLCNEETGQDALLPPLFPELISQSCLLPAIASYLRNDSVLDMARHIPLYRALLQLLRAMAISPQLVGLLLPGVDSNASMSVCCLLTKMKSCVDIYVGRLKSNKGKGNGKTSGKSSTKNKEEEEEHEGLTHLIPDIQETARIVQLATESLILTEDKDVSLNGEMCDKSSDHSAAIIRAPTRTLDEFYLDIMKKLQFDTFEMIVEDEDTTRFTVPYHFESNMRAAGDHSHPARARRLAQEAVTLSTSLPLSYSSSVFVRCDQDRLDVMKVLITGPAETPYANGCFEFDVYFPPDYPNSPMLINLETTGHHTVRFNPNLYNDGKVCLSVLNTWHGRPEEKWNPQTSSFLQVLVSIQSLILVQEPYFNEPGYERSRGTPSGMQSSREYDSNIRLAAVKWGMLEPIKNPCICFKEIIHKHFWLKRVEILKQVEGWIAEMDSQGNDRRTGRTIALNCVALKHHLAQLKEEFTKMKLPDGMEDVSDVIDFSPNLATDHAGTSSSSEPHSSSVDSSFQNSPDSNEASVGPLNK</sequence>
<feature type="coiled-coil region" evidence="29">
    <location>
        <begin position="2151"/>
        <end position="2178"/>
    </location>
</feature>
<evidence type="ECO:0000256" key="16">
    <source>
        <dbReference type="ARBA" id="ARBA00022776"/>
    </source>
</evidence>
<dbReference type="InterPro" id="IPR016135">
    <property type="entry name" value="UBQ-conjugating_enzyme/RWD"/>
</dbReference>
<dbReference type="PROSITE" id="PS50143">
    <property type="entry name" value="BIR_REPEAT_2"/>
    <property type="match status" value="1"/>
</dbReference>
<evidence type="ECO:0000256" key="19">
    <source>
        <dbReference type="ARBA" id="ARBA00022843"/>
    </source>
</evidence>
<organism evidence="32 33">
    <name type="scientific">Strigamia maritima</name>
    <name type="common">European centipede</name>
    <name type="synonym">Geophilus maritimus</name>
    <dbReference type="NCBI Taxonomy" id="126957"/>
    <lineage>
        <taxon>Eukaryota</taxon>
        <taxon>Metazoa</taxon>
        <taxon>Ecdysozoa</taxon>
        <taxon>Arthropoda</taxon>
        <taxon>Myriapoda</taxon>
        <taxon>Chilopoda</taxon>
        <taxon>Pleurostigmophora</taxon>
        <taxon>Geophilomorpha</taxon>
        <taxon>Linotaeniidae</taxon>
        <taxon>Strigamia</taxon>
    </lineage>
</organism>
<dbReference type="GO" id="GO:0016567">
    <property type="term" value="P:protein ubiquitination"/>
    <property type="evidence" value="ECO:0007669"/>
    <property type="project" value="UniProtKB-ARBA"/>
</dbReference>
<dbReference type="EnsemblMetazoa" id="SMAR003040-RA">
    <property type="protein sequence ID" value="SMAR003040-PA"/>
    <property type="gene ID" value="SMAR003040"/>
</dbReference>
<keyword evidence="22" id="KW-0206">Cytoskeleton</keyword>
<feature type="region of interest" description="Disordered" evidence="30">
    <location>
        <begin position="633"/>
        <end position="663"/>
    </location>
</feature>
<evidence type="ECO:0000256" key="24">
    <source>
        <dbReference type="ARBA" id="ARBA00060909"/>
    </source>
</evidence>
<keyword evidence="7" id="KW-0597">Phosphoprotein</keyword>
<dbReference type="Proteomes" id="UP000014500">
    <property type="component" value="Unassembled WGS sequence"/>
</dbReference>
<evidence type="ECO:0000256" key="7">
    <source>
        <dbReference type="ARBA" id="ARBA00022553"/>
    </source>
</evidence>
<evidence type="ECO:0000259" key="31">
    <source>
        <dbReference type="PROSITE" id="PS50127"/>
    </source>
</evidence>
<dbReference type="Pfam" id="PF00179">
    <property type="entry name" value="UQ_con"/>
    <property type="match status" value="1"/>
</dbReference>
<dbReference type="GO" id="GO:0004842">
    <property type="term" value="F:ubiquitin-protein transferase activity"/>
    <property type="evidence" value="ECO:0007669"/>
    <property type="project" value="InterPro"/>
</dbReference>